<dbReference type="InterPro" id="IPR042201">
    <property type="entry name" value="FH2_Formin_sf"/>
</dbReference>
<dbReference type="InParanoid" id="A0A152A945"/>
<dbReference type="SUPFAM" id="SSF48371">
    <property type="entry name" value="ARM repeat"/>
    <property type="match status" value="1"/>
</dbReference>
<dbReference type="PROSITE" id="PS51231">
    <property type="entry name" value="DAD"/>
    <property type="match status" value="1"/>
</dbReference>
<dbReference type="Pfam" id="PF06367">
    <property type="entry name" value="Drf_FH3"/>
    <property type="match status" value="1"/>
</dbReference>
<evidence type="ECO:0000256" key="3">
    <source>
        <dbReference type="ARBA" id="ARBA00023203"/>
    </source>
</evidence>
<dbReference type="SMART" id="SM00498">
    <property type="entry name" value="FH2"/>
    <property type="match status" value="1"/>
</dbReference>
<keyword evidence="3" id="KW-0009">Actin-binding</keyword>
<dbReference type="InterPro" id="IPR014768">
    <property type="entry name" value="GBD/FH3_dom"/>
</dbReference>
<feature type="region of interest" description="Disordered" evidence="4">
    <location>
        <begin position="1"/>
        <end position="20"/>
    </location>
</feature>
<dbReference type="InterPro" id="IPR014767">
    <property type="entry name" value="DAD_dom"/>
</dbReference>
<evidence type="ECO:0000256" key="2">
    <source>
        <dbReference type="ARBA" id="ARBA00023054"/>
    </source>
</evidence>
<feature type="compositionally biased region" description="Pro residues" evidence="4">
    <location>
        <begin position="536"/>
        <end position="577"/>
    </location>
</feature>
<dbReference type="GO" id="GO:0070060">
    <property type="term" value="P:'de novo' actin filament nucleation"/>
    <property type="evidence" value="ECO:0007669"/>
    <property type="project" value="TreeGrafter"/>
</dbReference>
<evidence type="ECO:0000256" key="4">
    <source>
        <dbReference type="SAM" id="MobiDB-lite"/>
    </source>
</evidence>
<keyword evidence="9" id="KW-1185">Reference proteome</keyword>
<feature type="domain" description="DAD" evidence="5">
    <location>
        <begin position="1046"/>
        <end position="1074"/>
    </location>
</feature>
<evidence type="ECO:0000256" key="1">
    <source>
        <dbReference type="ARBA" id="ARBA00008214"/>
    </source>
</evidence>
<dbReference type="OMA" id="AMLYFQE"/>
<evidence type="ECO:0000259" key="5">
    <source>
        <dbReference type="PROSITE" id="PS51231"/>
    </source>
</evidence>
<feature type="domain" description="GBD/FH3" evidence="6">
    <location>
        <begin position="38"/>
        <end position="409"/>
    </location>
</feature>
<dbReference type="EMBL" id="LODT01000001">
    <property type="protein sequence ID" value="KYR02587.1"/>
    <property type="molecule type" value="Genomic_DNA"/>
</dbReference>
<gene>
    <name evidence="8" type="ORF">DLAC_00029</name>
</gene>
<dbReference type="InterPro" id="IPR016024">
    <property type="entry name" value="ARM-type_fold"/>
</dbReference>
<comment type="caution">
    <text evidence="8">The sequence shown here is derived from an EMBL/GenBank/DDBJ whole genome shotgun (WGS) entry which is preliminary data.</text>
</comment>
<dbReference type="InterPro" id="IPR010472">
    <property type="entry name" value="FH3_dom"/>
</dbReference>
<dbReference type="PANTHER" id="PTHR45725:SF8">
    <property type="entry name" value="FORMIN-B"/>
    <property type="match status" value="1"/>
</dbReference>
<feature type="compositionally biased region" description="Low complexity" evidence="4">
    <location>
        <begin position="997"/>
        <end position="1010"/>
    </location>
</feature>
<dbReference type="Pfam" id="PF02181">
    <property type="entry name" value="FH2"/>
    <property type="match status" value="1"/>
</dbReference>
<dbReference type="InterPro" id="IPR011989">
    <property type="entry name" value="ARM-like"/>
</dbReference>
<feature type="region of interest" description="Disordered" evidence="4">
    <location>
        <begin position="514"/>
        <end position="584"/>
    </location>
</feature>
<dbReference type="STRING" id="361077.A0A152A945"/>
<sequence length="1097" mass="121283">MFWKNKDKDKKDKKDKKDVEVTVVKIDKPVSQSNLGMQPPPPSEDLKQQFTQLLYELGVPDAKRQEMETWSNDKKWMLLIQNKDKIKDNEEKMKQKGSLYETPQFYLSLLRENATTQKSIQDLRVCLASNTMSWINNFLALGGFNELLKILQTVQLKPEKNNDDFQIMTDCVGCIKSLLNSQAGIKAVMTTSHTFKLLALCLDLGYPVEFRNLILQLLAALTLVPQVGHQYVMEAMENLKVHSREKVRFWSVVEGARAVQKSKHTIMYEYLTSLMLFVNSVVNSPDDLQVRISLRAEFTTLQILELLKPCKGVFDDLDTQINVFNECSEEDHSVIDSQFTDVNIRSPAQVSEKLEEMLAQHPSLHHHFLSIIRSLYTLASTQSDLGGSRIWNNLDEAIGHILKDPTKESTMENLRAENSRLRNELEAFTKISKFSVDTSSAVTTSPPLTSSSASTVSNQAIEEIEHKLQQSNNEKLELSQKLKSIESELKNLTNTNSGLQLKVTKLESEILTLQNTTPSTTTTTTETTAVEVTSGGPPPPPPPPPPGPPPPPPPSGGPPPPPPPPGSGPPPPPPPPGGKKAVAAVPNLPPKKTVVPSVKMVGFQWKKIQNQQIESSMWMNVKDYNLGDQYKQLEELFQAKKPTAATNATAVGGPTSPTAGGLGMSAKSPGGLGTSASASSQTNTILDIKRSQAISIMLSRFKMSFSDLSKAISNLDDTKISLEDAKSLLKFVPTPEEIEILKDEDITQYGKPEQFLWELSKVSRITEKLECFIFKQKLSSQIEELTPDINSLLKASQEVKNNKSFHKILEIVLSLGNFINGGTNRGDLYGFKLDSLNALVDMRSTADSKVTLMNWLITFLETKHAEILQFPEQLTAIDEAKRVSIPNLKSEVASLKKGINQLTQESNQSDGVAKQILTTFVGKSQDLVNTVEKQFTQALESFNEMISYYGEDVKTATPEDFFAQISKFRNEFKKTYDNIQKDRENQAKAAARKKSVSPGPTGTPQSGGKPLPSGAKPLPGLGAKPPTPTIVTTTPTSNSHEDSSEDEQPNGQFMDSLMNSLRGGEAFKLSRRASQYVSLQPQKGALDALSSALKNKK</sequence>
<proteinExistence type="inferred from homology"/>
<dbReference type="SMART" id="SM01140">
    <property type="entry name" value="Drf_GBD"/>
    <property type="match status" value="1"/>
</dbReference>
<dbReference type="InterPro" id="IPR015425">
    <property type="entry name" value="FH2_Formin"/>
</dbReference>
<feature type="compositionally biased region" description="Low complexity" evidence="4">
    <location>
        <begin position="516"/>
        <end position="535"/>
    </location>
</feature>
<evidence type="ECO:0000259" key="6">
    <source>
        <dbReference type="PROSITE" id="PS51232"/>
    </source>
</evidence>
<dbReference type="GO" id="GO:0051015">
    <property type="term" value="F:actin filament binding"/>
    <property type="evidence" value="ECO:0007669"/>
    <property type="project" value="TreeGrafter"/>
</dbReference>
<evidence type="ECO:0000259" key="7">
    <source>
        <dbReference type="PROSITE" id="PS51444"/>
    </source>
</evidence>
<name>A0A152A945_TIELA</name>
<evidence type="ECO:0000313" key="8">
    <source>
        <dbReference type="EMBL" id="KYR02587.1"/>
    </source>
</evidence>
<dbReference type="Proteomes" id="UP000076078">
    <property type="component" value="Unassembled WGS sequence"/>
</dbReference>
<dbReference type="GO" id="GO:0031267">
    <property type="term" value="F:small GTPase binding"/>
    <property type="evidence" value="ECO:0007669"/>
    <property type="project" value="InterPro"/>
</dbReference>
<dbReference type="PROSITE" id="PS51232">
    <property type="entry name" value="GBD_FH3"/>
    <property type="match status" value="1"/>
</dbReference>
<feature type="domain" description="FH2" evidence="7">
    <location>
        <begin position="590"/>
        <end position="998"/>
    </location>
</feature>
<dbReference type="PANTHER" id="PTHR45725">
    <property type="entry name" value="FORMIN HOMOLOGY 2 FAMILY MEMBER"/>
    <property type="match status" value="1"/>
</dbReference>
<dbReference type="InterPro" id="IPR010473">
    <property type="entry name" value="GTPase-bd"/>
</dbReference>
<reference evidence="8 9" key="1">
    <citation type="submission" date="2015-12" db="EMBL/GenBank/DDBJ databases">
        <title>Dictyostelia acquired genes for synthesis and detection of signals that induce cell-type specialization by lateral gene transfer from prokaryotes.</title>
        <authorList>
            <person name="Gloeckner G."/>
            <person name="Schaap P."/>
        </authorList>
    </citation>
    <scope>NUCLEOTIDE SEQUENCE [LARGE SCALE GENOMIC DNA]</scope>
    <source>
        <strain evidence="8 9">TK</strain>
    </source>
</reference>
<dbReference type="OrthoDB" id="17350at2759"/>
<dbReference type="GO" id="GO:0030041">
    <property type="term" value="P:actin filament polymerization"/>
    <property type="evidence" value="ECO:0007669"/>
    <property type="project" value="TreeGrafter"/>
</dbReference>
<organism evidence="8 9">
    <name type="scientific">Tieghemostelium lacteum</name>
    <name type="common">Slime mold</name>
    <name type="synonym">Dictyostelium lacteum</name>
    <dbReference type="NCBI Taxonomy" id="361077"/>
    <lineage>
        <taxon>Eukaryota</taxon>
        <taxon>Amoebozoa</taxon>
        <taxon>Evosea</taxon>
        <taxon>Eumycetozoa</taxon>
        <taxon>Dictyostelia</taxon>
        <taxon>Dictyosteliales</taxon>
        <taxon>Raperosteliaceae</taxon>
        <taxon>Tieghemostelium</taxon>
    </lineage>
</organism>
<feature type="region of interest" description="Disordered" evidence="4">
    <location>
        <begin position="983"/>
        <end position="1059"/>
    </location>
</feature>
<dbReference type="Gene3D" id="1.20.58.2220">
    <property type="entry name" value="Formin, FH2 domain"/>
    <property type="match status" value="1"/>
</dbReference>
<protein>
    <submittedName>
        <fullName evidence="8">Actin binding protein</fullName>
    </submittedName>
</protein>
<dbReference type="InterPro" id="IPR051425">
    <property type="entry name" value="Formin_Homology"/>
</dbReference>
<dbReference type="GO" id="GO:0015629">
    <property type="term" value="C:actin cytoskeleton"/>
    <property type="evidence" value="ECO:0007669"/>
    <property type="project" value="TreeGrafter"/>
</dbReference>
<dbReference type="Gene3D" id="1.25.10.10">
    <property type="entry name" value="Leucine-rich Repeat Variant"/>
    <property type="match status" value="1"/>
</dbReference>
<dbReference type="Pfam" id="PF06371">
    <property type="entry name" value="Drf_GBD"/>
    <property type="match status" value="1"/>
</dbReference>
<keyword evidence="2" id="KW-0175">Coiled coil</keyword>
<evidence type="ECO:0000313" key="9">
    <source>
        <dbReference type="Proteomes" id="UP000076078"/>
    </source>
</evidence>
<dbReference type="SMART" id="SM01139">
    <property type="entry name" value="Drf_FH3"/>
    <property type="match status" value="1"/>
</dbReference>
<feature type="compositionally biased region" description="Polar residues" evidence="4">
    <location>
        <begin position="1049"/>
        <end position="1059"/>
    </location>
</feature>
<dbReference type="GO" id="GO:0005522">
    <property type="term" value="F:profilin binding"/>
    <property type="evidence" value="ECO:0007669"/>
    <property type="project" value="TreeGrafter"/>
</dbReference>
<dbReference type="SUPFAM" id="SSF101447">
    <property type="entry name" value="Formin homology 2 domain (FH2 domain)"/>
    <property type="match status" value="1"/>
</dbReference>
<accession>A0A152A945</accession>
<dbReference type="PROSITE" id="PS51444">
    <property type="entry name" value="FH2"/>
    <property type="match status" value="1"/>
</dbReference>
<comment type="similarity">
    <text evidence="1">Belongs to the formin homology family. Diaphanous subfamily.</text>
</comment>
<dbReference type="AlphaFoldDB" id="A0A152A945"/>